<dbReference type="Gene3D" id="3.40.50.150">
    <property type="entry name" value="Vaccinia Virus protein VP39"/>
    <property type="match status" value="1"/>
</dbReference>
<feature type="domain" description="Methyltransferase" evidence="1">
    <location>
        <begin position="201"/>
        <end position="304"/>
    </location>
</feature>
<dbReference type="InterPro" id="IPR029063">
    <property type="entry name" value="SAM-dependent_MTases_sf"/>
</dbReference>
<dbReference type="PANTHER" id="PTHR42912:SF80">
    <property type="entry name" value="METHYLTRANSFERASE DOMAIN-CONTAINING PROTEIN"/>
    <property type="match status" value="1"/>
</dbReference>
<protein>
    <recommendedName>
        <fullName evidence="1">Methyltransferase domain-containing protein</fullName>
    </recommendedName>
</protein>
<accession>A0A8T0J243</accession>
<gene>
    <name evidence="2" type="ORF">KC19_1G038000</name>
</gene>
<sequence>MEVRAAGARPFSTVLPAGTTGAQLGRGVTVCVRALPSSTSTSVSSAIPSYEEGELERPRYAGDDPVSRFVSSLIAIKPLFNVMKVAARQVLIGTAEKNGVSWRGMSDEILASDVYAEKELVENKSVVYPDYYLQEFHAYEEGNLSWKAASEVAPATLSMMLRAIPTAQSPAEASQILRGGWLQAINDHHDMHSGGLGVSTVLDVGCSIGESTRALADWFPSAHVTGLDLSPYFLAVAQHMEKQRAAAGVESARRISWVHANGECTGLPAASFDVVSLAFVIHECPQSAIRGLLKEAFRILKPGGTVALTDNSPKSKIIQNLPPAIFTLMKSTEPWMDEYFTFDLDGEMEKIGFSNVKSILTDPRHRTVTGTVPSH</sequence>
<dbReference type="Pfam" id="PF13649">
    <property type="entry name" value="Methyltransf_25"/>
    <property type="match status" value="1"/>
</dbReference>
<evidence type="ECO:0000313" key="3">
    <source>
        <dbReference type="Proteomes" id="UP000822688"/>
    </source>
</evidence>
<organism evidence="2 3">
    <name type="scientific">Ceratodon purpureus</name>
    <name type="common">Fire moss</name>
    <name type="synonym">Dicranum purpureum</name>
    <dbReference type="NCBI Taxonomy" id="3225"/>
    <lineage>
        <taxon>Eukaryota</taxon>
        <taxon>Viridiplantae</taxon>
        <taxon>Streptophyta</taxon>
        <taxon>Embryophyta</taxon>
        <taxon>Bryophyta</taxon>
        <taxon>Bryophytina</taxon>
        <taxon>Bryopsida</taxon>
        <taxon>Dicranidae</taxon>
        <taxon>Pseudoditrichales</taxon>
        <taxon>Ditrichaceae</taxon>
        <taxon>Ceratodon</taxon>
    </lineage>
</organism>
<dbReference type="Proteomes" id="UP000822688">
    <property type="component" value="Chromosome 1"/>
</dbReference>
<dbReference type="GO" id="GO:0008168">
    <property type="term" value="F:methyltransferase activity"/>
    <property type="evidence" value="ECO:0007669"/>
    <property type="project" value="TreeGrafter"/>
</dbReference>
<dbReference type="EMBL" id="CM026421">
    <property type="protein sequence ID" value="KAG0589665.1"/>
    <property type="molecule type" value="Genomic_DNA"/>
</dbReference>
<dbReference type="CDD" id="cd02440">
    <property type="entry name" value="AdoMet_MTases"/>
    <property type="match status" value="1"/>
</dbReference>
<evidence type="ECO:0000259" key="1">
    <source>
        <dbReference type="Pfam" id="PF13649"/>
    </source>
</evidence>
<evidence type="ECO:0000313" key="2">
    <source>
        <dbReference type="EMBL" id="KAG0589665.1"/>
    </source>
</evidence>
<name>A0A8T0J243_CERPU</name>
<dbReference type="InterPro" id="IPR050508">
    <property type="entry name" value="Methyltransf_Superfamily"/>
</dbReference>
<keyword evidence="3" id="KW-1185">Reference proteome</keyword>
<comment type="caution">
    <text evidence="2">The sequence shown here is derived from an EMBL/GenBank/DDBJ whole genome shotgun (WGS) entry which is preliminary data.</text>
</comment>
<dbReference type="InterPro" id="IPR041698">
    <property type="entry name" value="Methyltransf_25"/>
</dbReference>
<proteinExistence type="predicted"/>
<dbReference type="PANTHER" id="PTHR42912">
    <property type="entry name" value="METHYLTRANSFERASE"/>
    <property type="match status" value="1"/>
</dbReference>
<reference evidence="2" key="1">
    <citation type="submission" date="2020-06" db="EMBL/GenBank/DDBJ databases">
        <title>WGS assembly of Ceratodon purpureus strain R40.</title>
        <authorList>
            <person name="Carey S.B."/>
            <person name="Jenkins J."/>
            <person name="Shu S."/>
            <person name="Lovell J.T."/>
            <person name="Sreedasyam A."/>
            <person name="Maumus F."/>
            <person name="Tiley G.P."/>
            <person name="Fernandez-Pozo N."/>
            <person name="Barry K."/>
            <person name="Chen C."/>
            <person name="Wang M."/>
            <person name="Lipzen A."/>
            <person name="Daum C."/>
            <person name="Saski C.A."/>
            <person name="Payton A.C."/>
            <person name="Mcbreen J.C."/>
            <person name="Conrad R.E."/>
            <person name="Kollar L.M."/>
            <person name="Olsson S."/>
            <person name="Huttunen S."/>
            <person name="Landis J.B."/>
            <person name="Wickett N.J."/>
            <person name="Johnson M.G."/>
            <person name="Rensing S.A."/>
            <person name="Grimwood J."/>
            <person name="Schmutz J."/>
            <person name="Mcdaniel S.F."/>
        </authorList>
    </citation>
    <scope>NUCLEOTIDE SEQUENCE</scope>
    <source>
        <strain evidence="2">R40</strain>
    </source>
</reference>
<dbReference type="SUPFAM" id="SSF53335">
    <property type="entry name" value="S-adenosyl-L-methionine-dependent methyltransferases"/>
    <property type="match status" value="1"/>
</dbReference>
<dbReference type="AlphaFoldDB" id="A0A8T0J243"/>